<dbReference type="InterPro" id="IPR023214">
    <property type="entry name" value="HAD_sf"/>
</dbReference>
<evidence type="ECO:0000313" key="5">
    <source>
        <dbReference type="EMBL" id="ATI43426.1"/>
    </source>
</evidence>
<dbReference type="EC" id="3.1.3.18" evidence="4"/>
<dbReference type="InterPro" id="IPR006439">
    <property type="entry name" value="HAD-SF_hydro_IA"/>
</dbReference>
<dbReference type="Gene3D" id="1.10.150.240">
    <property type="entry name" value="Putative phosphatase, domain 2"/>
    <property type="match status" value="1"/>
</dbReference>
<name>A0A291M387_9RHOB</name>
<sequence>MRAILFDKDGTLFDFQRTWGAALSDLMMALAREGGGDPEQVARVTGVDPVARRVLRDSPLVAGTQAETMALLRPLLSLPDHVLLARMAAMAEQVEPVPAVALAPLFDRLRGAGYLLGIATNDQEDATRQQLARLGVADRFERIIGADSGHGAKPAPGMCHAFAAGLDLPSAEVVMVGDSTHDLRAGRAAGMPVVAVLTGLAEADDLAAEACAVLDDIGALPAWLGLPPV</sequence>
<dbReference type="Pfam" id="PF00702">
    <property type="entry name" value="Hydrolase"/>
    <property type="match status" value="1"/>
</dbReference>
<reference evidence="5 6" key="1">
    <citation type="submission" date="2017-05" db="EMBL/GenBank/DDBJ databases">
        <title>Comparative genomic and metabolic analysis of manganese-oxidizing mechanisms in Celeribater manganoxidans DY25T: its adaption to the environment of polymetallic nodule.</title>
        <authorList>
            <person name="Wang X."/>
        </authorList>
    </citation>
    <scope>NUCLEOTIDE SEQUENCE [LARGE SCALE GENOMIC DNA]</scope>
    <source>
        <strain evidence="5 6">DY25</strain>
    </source>
</reference>
<proteinExistence type="inferred from homology"/>
<evidence type="ECO:0000256" key="4">
    <source>
        <dbReference type="ARBA" id="ARBA00013078"/>
    </source>
</evidence>
<dbReference type="NCBIfam" id="TIGR01549">
    <property type="entry name" value="HAD-SF-IA-v1"/>
    <property type="match status" value="1"/>
</dbReference>
<protein>
    <recommendedName>
        <fullName evidence="4">phosphoglycolate phosphatase</fullName>
        <ecNumber evidence="4">3.1.3.18</ecNumber>
    </recommendedName>
</protein>
<dbReference type="SUPFAM" id="SSF56784">
    <property type="entry name" value="HAD-like"/>
    <property type="match status" value="1"/>
</dbReference>
<comment type="catalytic activity">
    <reaction evidence="1">
        <text>2-phosphoglycolate + H2O = glycolate + phosphate</text>
        <dbReference type="Rhea" id="RHEA:14369"/>
        <dbReference type="ChEBI" id="CHEBI:15377"/>
        <dbReference type="ChEBI" id="CHEBI:29805"/>
        <dbReference type="ChEBI" id="CHEBI:43474"/>
        <dbReference type="ChEBI" id="CHEBI:58033"/>
        <dbReference type="EC" id="3.1.3.18"/>
    </reaction>
</comment>
<evidence type="ECO:0000256" key="2">
    <source>
        <dbReference type="ARBA" id="ARBA00004818"/>
    </source>
</evidence>
<dbReference type="PANTHER" id="PTHR43434">
    <property type="entry name" value="PHOSPHOGLYCOLATE PHOSPHATASE"/>
    <property type="match status" value="1"/>
</dbReference>
<dbReference type="InterPro" id="IPR050155">
    <property type="entry name" value="HAD-like_hydrolase_sf"/>
</dbReference>
<comment type="similarity">
    <text evidence="3">Belongs to the HAD-like hydrolase superfamily. CbbY/CbbZ/Gph/YieH family.</text>
</comment>
<dbReference type="Gene3D" id="3.40.50.1000">
    <property type="entry name" value="HAD superfamily/HAD-like"/>
    <property type="match status" value="1"/>
</dbReference>
<keyword evidence="6" id="KW-1185">Reference proteome</keyword>
<dbReference type="Proteomes" id="UP000219050">
    <property type="component" value="Chromosome"/>
</dbReference>
<dbReference type="AlphaFoldDB" id="A0A291M387"/>
<accession>A0A291M387</accession>
<dbReference type="InterPro" id="IPR036412">
    <property type="entry name" value="HAD-like_sf"/>
</dbReference>
<dbReference type="GO" id="GO:0005829">
    <property type="term" value="C:cytosol"/>
    <property type="evidence" value="ECO:0007669"/>
    <property type="project" value="TreeGrafter"/>
</dbReference>
<dbReference type="PRINTS" id="PR00413">
    <property type="entry name" value="HADHALOGNASE"/>
</dbReference>
<dbReference type="InterPro" id="IPR023198">
    <property type="entry name" value="PGP-like_dom2"/>
</dbReference>
<organism evidence="5 6">
    <name type="scientific">Pacificitalea manganoxidans</name>
    <dbReference type="NCBI Taxonomy" id="1411902"/>
    <lineage>
        <taxon>Bacteria</taxon>
        <taxon>Pseudomonadati</taxon>
        <taxon>Pseudomonadota</taxon>
        <taxon>Alphaproteobacteria</taxon>
        <taxon>Rhodobacterales</taxon>
        <taxon>Paracoccaceae</taxon>
        <taxon>Pacificitalea</taxon>
    </lineage>
</organism>
<dbReference type="EMBL" id="CP021404">
    <property type="protein sequence ID" value="ATI43426.1"/>
    <property type="molecule type" value="Genomic_DNA"/>
</dbReference>
<dbReference type="PANTHER" id="PTHR43434:SF1">
    <property type="entry name" value="PHOSPHOGLYCOLATE PHOSPHATASE"/>
    <property type="match status" value="1"/>
</dbReference>
<evidence type="ECO:0000256" key="3">
    <source>
        <dbReference type="ARBA" id="ARBA00006171"/>
    </source>
</evidence>
<evidence type="ECO:0000256" key="1">
    <source>
        <dbReference type="ARBA" id="ARBA00000830"/>
    </source>
</evidence>
<dbReference type="GO" id="GO:0006281">
    <property type="term" value="P:DNA repair"/>
    <property type="evidence" value="ECO:0007669"/>
    <property type="project" value="TreeGrafter"/>
</dbReference>
<dbReference type="SFLD" id="SFLDS00003">
    <property type="entry name" value="Haloacid_Dehalogenase"/>
    <property type="match status" value="1"/>
</dbReference>
<comment type="pathway">
    <text evidence="2">Organic acid metabolism; glycolate biosynthesis; glycolate from 2-phosphoglycolate: step 1/1.</text>
</comment>
<dbReference type="KEGG" id="cmag:CBW24_11320"/>
<dbReference type="GO" id="GO:0008967">
    <property type="term" value="F:phosphoglycolate phosphatase activity"/>
    <property type="evidence" value="ECO:0007669"/>
    <property type="project" value="UniProtKB-EC"/>
</dbReference>
<gene>
    <name evidence="5" type="ORF">CBW24_11320</name>
</gene>
<dbReference type="SFLD" id="SFLDG01129">
    <property type="entry name" value="C1.5:_HAD__Beta-PGM__Phosphata"/>
    <property type="match status" value="1"/>
</dbReference>
<evidence type="ECO:0000313" key="6">
    <source>
        <dbReference type="Proteomes" id="UP000219050"/>
    </source>
</evidence>